<reference evidence="2 3" key="1">
    <citation type="submission" date="2021-05" db="EMBL/GenBank/DDBJ databases">
        <authorList>
            <person name="Bhalla S."/>
            <person name="Clase K."/>
            <person name="Cornely K."/>
            <person name="Forsyth M.H."/>
            <person name="Gosselin S."/>
            <person name="Jensen A."/>
            <person name="Nieto F."/>
            <person name="Tarbox B."/>
            <person name="Butela K.A."/>
            <person name="Garlena R.A."/>
            <person name="Russell D.A."/>
            <person name="Jacobs-Sera D."/>
            <person name="Hatfull G.F."/>
        </authorList>
    </citation>
    <scope>NUCLEOTIDE SEQUENCE [LARGE SCALE GENOMIC DNA]</scope>
</reference>
<evidence type="ECO:0000259" key="1">
    <source>
        <dbReference type="Pfam" id="PF12957"/>
    </source>
</evidence>
<protein>
    <recommendedName>
        <fullName evidence="1">DUF3846 domain-containing protein</fullName>
    </recommendedName>
</protein>
<accession>A0AAE7SCJ8</accession>
<keyword evidence="3" id="KW-1185">Reference proteome</keyword>
<name>A0AAE7SCJ8_9CAUD</name>
<dbReference type="Pfam" id="PF12957">
    <property type="entry name" value="DUF3846"/>
    <property type="match status" value="1"/>
</dbReference>
<dbReference type="Proteomes" id="UP000827554">
    <property type="component" value="Segment"/>
</dbReference>
<dbReference type="InterPro" id="IPR024559">
    <property type="entry name" value="DUF3846"/>
</dbReference>
<evidence type="ECO:0000313" key="2">
    <source>
        <dbReference type="EMBL" id="QXN74340.1"/>
    </source>
</evidence>
<organism evidence="2 3">
    <name type="scientific">Gordonia phage Cafasso</name>
    <dbReference type="NCBI Taxonomy" id="2851095"/>
    <lineage>
        <taxon>Viruses</taxon>
        <taxon>Duplodnaviria</taxon>
        <taxon>Heunggongvirae</taxon>
        <taxon>Uroviricota</taxon>
        <taxon>Caudoviricetes</taxon>
        <taxon>Kruegerviridae</taxon>
        <taxon>Cafassovirus</taxon>
        <taxon>Cafassovirus cafasso</taxon>
    </lineage>
</organism>
<evidence type="ECO:0000313" key="3">
    <source>
        <dbReference type="Proteomes" id="UP000827554"/>
    </source>
</evidence>
<gene>
    <name evidence="2" type="primary">125</name>
    <name evidence="2" type="ORF">SEA_CAFASSO_125</name>
</gene>
<feature type="domain" description="DUF3846" evidence="1">
    <location>
        <begin position="21"/>
        <end position="101"/>
    </location>
</feature>
<proteinExistence type="predicted"/>
<sequence>MTTLRGVLISEDSQVSIIEDPVTSEAGKLGVLYQRLACHSVDRVELTEGVDLWVDDEGLIASRPFNHLATTFTLAQGRPTMIFGHALVLGFNDEGETLPLDIDRTGRVAHTLGVSRQMLTRLAGVTRL</sequence>
<dbReference type="EMBL" id="MZ322021">
    <property type="protein sequence ID" value="QXN74340.1"/>
    <property type="molecule type" value="Genomic_DNA"/>
</dbReference>